<dbReference type="EMBL" id="JAEAGR010000005">
    <property type="protein sequence ID" value="MBH1940515.1"/>
    <property type="molecule type" value="Genomic_DNA"/>
</dbReference>
<dbReference type="InterPro" id="IPR050922">
    <property type="entry name" value="LytR/CpsA/Psr_CW_biosynth"/>
</dbReference>
<gene>
    <name evidence="5" type="ORF">I5677_06405</name>
</gene>
<keyword evidence="6" id="KW-1185">Reference proteome</keyword>
<dbReference type="NCBIfam" id="TIGR00350">
    <property type="entry name" value="lytR_cpsA_psr"/>
    <property type="match status" value="1"/>
</dbReference>
<feature type="region of interest" description="Disordered" evidence="2">
    <location>
        <begin position="82"/>
        <end position="107"/>
    </location>
</feature>
<dbReference type="RefSeq" id="WP_197660740.1">
    <property type="nucleotide sequence ID" value="NZ_JAEAGR010000005.1"/>
</dbReference>
<comment type="caution">
    <text evidence="5">The sequence shown here is derived from an EMBL/GenBank/DDBJ whole genome shotgun (WGS) entry which is preliminary data.</text>
</comment>
<feature type="domain" description="Cell envelope-related transcriptional attenuator" evidence="4">
    <location>
        <begin position="143"/>
        <end position="300"/>
    </location>
</feature>
<feature type="compositionally biased region" description="Acidic residues" evidence="2">
    <location>
        <begin position="83"/>
        <end position="98"/>
    </location>
</feature>
<organism evidence="5 6">
    <name type="scientific">Mobilitalea sibirica</name>
    <dbReference type="NCBI Taxonomy" id="1462919"/>
    <lineage>
        <taxon>Bacteria</taxon>
        <taxon>Bacillati</taxon>
        <taxon>Bacillota</taxon>
        <taxon>Clostridia</taxon>
        <taxon>Lachnospirales</taxon>
        <taxon>Lachnospiraceae</taxon>
        <taxon>Mobilitalea</taxon>
    </lineage>
</organism>
<evidence type="ECO:0000259" key="4">
    <source>
        <dbReference type="Pfam" id="PF03816"/>
    </source>
</evidence>
<keyword evidence="3" id="KW-0812">Transmembrane</keyword>
<evidence type="ECO:0000313" key="6">
    <source>
        <dbReference type="Proteomes" id="UP000623269"/>
    </source>
</evidence>
<reference evidence="5" key="1">
    <citation type="submission" date="2020-12" db="EMBL/GenBank/DDBJ databases">
        <title>M. sibirica DSM 26468T genome.</title>
        <authorList>
            <person name="Thieme N."/>
            <person name="Rettenmaier R."/>
            <person name="Zverlov V."/>
            <person name="Liebl W."/>
        </authorList>
    </citation>
    <scope>NUCLEOTIDE SEQUENCE</scope>
    <source>
        <strain evidence="5">DSM 26468</strain>
    </source>
</reference>
<proteinExistence type="inferred from homology"/>
<evidence type="ECO:0000256" key="2">
    <source>
        <dbReference type="SAM" id="MobiDB-lite"/>
    </source>
</evidence>
<dbReference type="AlphaFoldDB" id="A0A8J7H270"/>
<sequence>MQEDIHSDSEHSSQDSIKHRGIIKKLLLISGIVLIVFLSLSAWLVKTRSGRSMIYKIASHFIHGNIKTEDVIHEYIPEVWNENIEDEENENKEAEEESTTTGRSENENVDKTVLKKRIIKPRQEDYVTNYLIFGVEEMKGARNTDSMLIASINIKDHTIKLTSLLRDTYIEIPEMKPMKLNAVYARGGAKLLVKTIEQNYRIKIDGYATINFNSFEKIVDRLGGITIELGEEEAEYLNTTNYISNKAYRNVKPGINKLNGNQVLGYCRIRRVETLGGTTDDYGRSLRHRRVLEAIFDRYKSQSIFKLLPIMNQCLGYVTTDLSPKQIERALEDVLENKISKMDTSRIPANNTFKAPDDYNGVTSPLVIDWDLNIVKLYQFIYLDTKEEAEAKLKTSVMIQE</sequence>
<dbReference type="InterPro" id="IPR004474">
    <property type="entry name" value="LytR_CpsA_psr"/>
</dbReference>
<evidence type="ECO:0000256" key="3">
    <source>
        <dbReference type="SAM" id="Phobius"/>
    </source>
</evidence>
<evidence type="ECO:0000313" key="5">
    <source>
        <dbReference type="EMBL" id="MBH1940515.1"/>
    </source>
</evidence>
<keyword evidence="3" id="KW-0472">Membrane</keyword>
<accession>A0A8J7H270</accession>
<comment type="similarity">
    <text evidence="1">Belongs to the LytR/CpsA/Psr (LCP) family.</text>
</comment>
<evidence type="ECO:0000256" key="1">
    <source>
        <dbReference type="ARBA" id="ARBA00006068"/>
    </source>
</evidence>
<protein>
    <submittedName>
        <fullName evidence="5">LCP family protein</fullName>
    </submittedName>
</protein>
<feature type="transmembrane region" description="Helical" evidence="3">
    <location>
        <begin position="26"/>
        <end position="45"/>
    </location>
</feature>
<dbReference type="PANTHER" id="PTHR33392">
    <property type="entry name" value="POLYISOPRENYL-TEICHOIC ACID--PEPTIDOGLYCAN TEICHOIC ACID TRANSFERASE TAGU"/>
    <property type="match status" value="1"/>
</dbReference>
<dbReference type="PANTHER" id="PTHR33392:SF6">
    <property type="entry name" value="POLYISOPRENYL-TEICHOIC ACID--PEPTIDOGLYCAN TEICHOIC ACID TRANSFERASE TAGU"/>
    <property type="match status" value="1"/>
</dbReference>
<keyword evidence="3" id="KW-1133">Transmembrane helix</keyword>
<name>A0A8J7H270_9FIRM</name>
<dbReference type="Proteomes" id="UP000623269">
    <property type="component" value="Unassembled WGS sequence"/>
</dbReference>
<dbReference type="Pfam" id="PF03816">
    <property type="entry name" value="LytR_cpsA_psr"/>
    <property type="match status" value="1"/>
</dbReference>
<dbReference type="Gene3D" id="3.40.630.190">
    <property type="entry name" value="LCP protein"/>
    <property type="match status" value="1"/>
</dbReference>